<dbReference type="InterPro" id="IPR000175">
    <property type="entry name" value="Na/ntran_symport"/>
</dbReference>
<feature type="transmembrane region" description="Helical" evidence="6">
    <location>
        <begin position="353"/>
        <end position="372"/>
    </location>
</feature>
<dbReference type="Proteomes" id="UP001254608">
    <property type="component" value="Unassembled WGS sequence"/>
</dbReference>
<reference evidence="7 8" key="1">
    <citation type="submission" date="2023-09" db="EMBL/GenBank/DDBJ databases">
        <authorList>
            <person name="Rey-Velasco X."/>
        </authorList>
    </citation>
    <scope>NUCLEOTIDE SEQUENCE [LARGE SCALE GENOMIC DNA]</scope>
    <source>
        <strain evidence="7 8">W345</strain>
    </source>
</reference>
<keyword evidence="8" id="KW-1185">Reference proteome</keyword>
<evidence type="ECO:0000256" key="4">
    <source>
        <dbReference type="ARBA" id="ARBA00022989"/>
    </source>
</evidence>
<dbReference type="PRINTS" id="PR00176">
    <property type="entry name" value="NANEUSMPORT"/>
</dbReference>
<evidence type="ECO:0000256" key="2">
    <source>
        <dbReference type="ARBA" id="ARBA00022448"/>
    </source>
</evidence>
<feature type="transmembrane region" description="Helical" evidence="6">
    <location>
        <begin position="260"/>
        <end position="286"/>
    </location>
</feature>
<keyword evidence="2" id="KW-0813">Transport</keyword>
<dbReference type="SUPFAM" id="SSF161070">
    <property type="entry name" value="SNF-like"/>
    <property type="match status" value="1"/>
</dbReference>
<dbReference type="EMBL" id="JAVRIC010000024">
    <property type="protein sequence ID" value="MDT0498634.1"/>
    <property type="molecule type" value="Genomic_DNA"/>
</dbReference>
<feature type="transmembrane region" description="Helical" evidence="6">
    <location>
        <begin position="97"/>
        <end position="124"/>
    </location>
</feature>
<dbReference type="CDD" id="cd10336">
    <property type="entry name" value="SLC6sbd_Tyt1-Like"/>
    <property type="match status" value="1"/>
</dbReference>
<organism evidence="7 8">
    <name type="scientific">Banduia mediterranea</name>
    <dbReference type="NCBI Taxonomy" id="3075609"/>
    <lineage>
        <taxon>Bacteria</taxon>
        <taxon>Pseudomonadati</taxon>
        <taxon>Pseudomonadota</taxon>
        <taxon>Gammaproteobacteria</taxon>
        <taxon>Nevskiales</taxon>
        <taxon>Algiphilaceae</taxon>
        <taxon>Banduia</taxon>
    </lineage>
</organism>
<name>A0ABU2WL70_9GAMM</name>
<feature type="transmembrane region" description="Helical" evidence="6">
    <location>
        <begin position="306"/>
        <end position="332"/>
    </location>
</feature>
<feature type="transmembrane region" description="Helical" evidence="6">
    <location>
        <begin position="16"/>
        <end position="38"/>
    </location>
</feature>
<evidence type="ECO:0000256" key="5">
    <source>
        <dbReference type="ARBA" id="ARBA00023136"/>
    </source>
</evidence>
<comment type="subcellular location">
    <subcellularLocation>
        <location evidence="1">Membrane</location>
        <topology evidence="1">Multi-pass membrane protein</topology>
    </subcellularLocation>
</comment>
<gene>
    <name evidence="7" type="ORF">RM530_14890</name>
</gene>
<dbReference type="Pfam" id="PF00209">
    <property type="entry name" value="SNF"/>
    <property type="match status" value="2"/>
</dbReference>
<feature type="transmembrane region" description="Helical" evidence="6">
    <location>
        <begin position="392"/>
        <end position="415"/>
    </location>
</feature>
<evidence type="ECO:0000313" key="8">
    <source>
        <dbReference type="Proteomes" id="UP001254608"/>
    </source>
</evidence>
<evidence type="ECO:0000256" key="6">
    <source>
        <dbReference type="SAM" id="Phobius"/>
    </source>
</evidence>
<dbReference type="PANTHER" id="PTHR42948">
    <property type="entry name" value="TRANSPORTER"/>
    <property type="match status" value="1"/>
</dbReference>
<feature type="transmembrane region" description="Helical" evidence="6">
    <location>
        <begin position="44"/>
        <end position="68"/>
    </location>
</feature>
<dbReference type="InterPro" id="IPR037272">
    <property type="entry name" value="SNS_sf"/>
</dbReference>
<proteinExistence type="predicted"/>
<keyword evidence="4 6" id="KW-1133">Transmembrane helix</keyword>
<evidence type="ECO:0000313" key="7">
    <source>
        <dbReference type="EMBL" id="MDT0498634.1"/>
    </source>
</evidence>
<evidence type="ECO:0000256" key="1">
    <source>
        <dbReference type="ARBA" id="ARBA00004141"/>
    </source>
</evidence>
<sequence length="460" mass="49903">MPIRESIYGYWSSPRAFVWVCAGATIGIGNMARLPWLAGQYGGGAFLIAYLLALCLIALPMLIAEWLVGRWTRPDLLSGFERLAQDAGGMRRGWKPLAVLALLSALLTLAYYSVVAGWSVGYIFRAASGELLAVDAGHSRDVFLGLVRDPERSLAWHTIFQLAACIIVSQGLREGLERGGRYLLGAAFLLLLCLMAYAARHGDVGAALHYLFAVDFSRLGWRGAMEAMQQAVFSVSLGLGVMLAYGGYLHKETRLMRAAVSVIALDTFFALGAGVAINALLFGAGLSPVSGLALLFQAVPMALPGIPMSIIVATGFYMLVVAITLASAIALMEPLVAWLMIRYRVPRTSAATAVAMVAWFLGIGAMLSFGVLDDARLAGRNPFEWMQWLTARLLIPVGVLLSCIAVGRVLPLHVIEAGWGSERLTMFRVWRQLLRFPARIGLAALLLYTLGLLDRLEQLW</sequence>
<accession>A0ABU2WL70</accession>
<dbReference type="InterPro" id="IPR047218">
    <property type="entry name" value="YocR/YhdH-like"/>
</dbReference>
<keyword evidence="3 6" id="KW-0812">Transmembrane</keyword>
<dbReference type="PANTHER" id="PTHR42948:SF1">
    <property type="entry name" value="TRANSPORTER"/>
    <property type="match status" value="1"/>
</dbReference>
<dbReference type="RefSeq" id="WP_311366046.1">
    <property type="nucleotide sequence ID" value="NZ_JAVRIC010000024.1"/>
</dbReference>
<feature type="transmembrane region" description="Helical" evidence="6">
    <location>
        <begin position="436"/>
        <end position="453"/>
    </location>
</feature>
<dbReference type="PROSITE" id="PS50267">
    <property type="entry name" value="NA_NEUROTRAN_SYMP_3"/>
    <property type="match status" value="1"/>
</dbReference>
<evidence type="ECO:0000256" key="3">
    <source>
        <dbReference type="ARBA" id="ARBA00022692"/>
    </source>
</evidence>
<feature type="transmembrane region" description="Helical" evidence="6">
    <location>
        <begin position="227"/>
        <end position="248"/>
    </location>
</feature>
<protein>
    <submittedName>
        <fullName evidence="7">Sodium-dependent transporter</fullName>
    </submittedName>
</protein>
<keyword evidence="5 6" id="KW-0472">Membrane</keyword>
<dbReference type="NCBIfam" id="NF037979">
    <property type="entry name" value="Na_transp"/>
    <property type="match status" value="1"/>
</dbReference>
<feature type="transmembrane region" description="Helical" evidence="6">
    <location>
        <begin position="179"/>
        <end position="199"/>
    </location>
</feature>
<comment type="caution">
    <text evidence="7">The sequence shown here is derived from an EMBL/GenBank/DDBJ whole genome shotgun (WGS) entry which is preliminary data.</text>
</comment>